<keyword evidence="1" id="KW-0812">Transmembrane</keyword>
<organism evidence="2 3">
    <name type="scientific">Symbiodinium necroappetens</name>
    <dbReference type="NCBI Taxonomy" id="1628268"/>
    <lineage>
        <taxon>Eukaryota</taxon>
        <taxon>Sar</taxon>
        <taxon>Alveolata</taxon>
        <taxon>Dinophyceae</taxon>
        <taxon>Suessiales</taxon>
        <taxon>Symbiodiniaceae</taxon>
        <taxon>Symbiodinium</taxon>
    </lineage>
</organism>
<protein>
    <submittedName>
        <fullName evidence="2">Uncharacterized protein</fullName>
    </submittedName>
</protein>
<feature type="transmembrane region" description="Helical" evidence="1">
    <location>
        <begin position="62"/>
        <end position="92"/>
    </location>
</feature>
<evidence type="ECO:0000313" key="3">
    <source>
        <dbReference type="Proteomes" id="UP000601435"/>
    </source>
</evidence>
<keyword evidence="3" id="KW-1185">Reference proteome</keyword>
<dbReference type="AlphaFoldDB" id="A0A812QI18"/>
<comment type="caution">
    <text evidence="2">The sequence shown here is derived from an EMBL/GenBank/DDBJ whole genome shotgun (WGS) entry which is preliminary data.</text>
</comment>
<evidence type="ECO:0000256" key="1">
    <source>
        <dbReference type="SAM" id="Phobius"/>
    </source>
</evidence>
<sequence length="168" mass="18091">MLEWDGYDNDPFWVGFPLSYAEGDHRLTILSLSASLISFSIFTFLVSTAIKDICRKNRSMTLSGTVCLAFLTIAVSLALPFLVGGLFGVLLVNCPCYIQLATACRRGISKPIAAAETADAAAEIALQTLHDAVSPKGGEDSEMQGEEEIVEIILWSSVPSEEELVSSL</sequence>
<keyword evidence="1" id="KW-1133">Transmembrane helix</keyword>
<proteinExistence type="predicted"/>
<name>A0A812QI18_9DINO</name>
<accession>A0A812QI18</accession>
<keyword evidence="1" id="KW-0472">Membrane</keyword>
<reference evidence="2" key="1">
    <citation type="submission" date="2021-02" db="EMBL/GenBank/DDBJ databases">
        <authorList>
            <person name="Dougan E. K."/>
            <person name="Rhodes N."/>
            <person name="Thang M."/>
            <person name="Chan C."/>
        </authorList>
    </citation>
    <scope>NUCLEOTIDE SEQUENCE</scope>
</reference>
<dbReference type="OrthoDB" id="441899at2759"/>
<evidence type="ECO:0000313" key="2">
    <source>
        <dbReference type="EMBL" id="CAE7376098.1"/>
    </source>
</evidence>
<dbReference type="EMBL" id="CAJNJA010016176">
    <property type="protein sequence ID" value="CAE7376098.1"/>
    <property type="molecule type" value="Genomic_DNA"/>
</dbReference>
<gene>
    <name evidence="2" type="ORF">SNEC2469_LOCUS10144</name>
</gene>
<dbReference type="Proteomes" id="UP000601435">
    <property type="component" value="Unassembled WGS sequence"/>
</dbReference>
<feature type="transmembrane region" description="Helical" evidence="1">
    <location>
        <begin position="27"/>
        <end position="50"/>
    </location>
</feature>